<dbReference type="STRING" id="83449.BON30_06895"/>
<keyword evidence="2" id="KW-1185">Reference proteome</keyword>
<protein>
    <submittedName>
        <fullName evidence="1">Uncharacterized protein</fullName>
    </submittedName>
</protein>
<dbReference type="EMBL" id="MPIN01000002">
    <property type="protein sequence ID" value="OJH40669.1"/>
    <property type="molecule type" value="Genomic_DNA"/>
</dbReference>
<evidence type="ECO:0000313" key="1">
    <source>
        <dbReference type="EMBL" id="OJH40669.1"/>
    </source>
</evidence>
<evidence type="ECO:0000313" key="2">
    <source>
        <dbReference type="Proteomes" id="UP000182229"/>
    </source>
</evidence>
<reference evidence="1 2" key="2">
    <citation type="submission" date="2016-12" db="EMBL/GenBank/DDBJ databases">
        <title>Draft Genome Sequence of Cystobacter ferrugineus Strain Cbfe23.</title>
        <authorList>
            <person name="Akbar S."/>
            <person name="Dowd S.E."/>
            <person name="Stevens D.C."/>
        </authorList>
    </citation>
    <scope>NUCLEOTIDE SEQUENCE [LARGE SCALE GENOMIC DNA]</scope>
    <source>
        <strain evidence="1 2">Cbfe23</strain>
    </source>
</reference>
<accession>A0A1L9BEJ1</accession>
<sequence length="150" mass="16677">MLPRQEQVRRGRDVAGAAGHDEAANGLAIHLAQHRLQRAASHLQHFPLEDGHALTEPDLAPQHLVRVQRQVAALHADAADDALERGDVPVHLLAERFVEILLEIGVLRERRTQAEERGMEIADGRVVFHGSFVSGSRRSFEAKSLSTPWR</sequence>
<gene>
    <name evidence="1" type="ORF">BON30_06895</name>
</gene>
<dbReference type="AlphaFoldDB" id="A0A1L9BEJ1"/>
<comment type="caution">
    <text evidence="1">The sequence shown here is derived from an EMBL/GenBank/DDBJ whole genome shotgun (WGS) entry which is preliminary data.</text>
</comment>
<name>A0A1L9BEJ1_9BACT</name>
<organism evidence="1 2">
    <name type="scientific">Cystobacter ferrugineus</name>
    <dbReference type="NCBI Taxonomy" id="83449"/>
    <lineage>
        <taxon>Bacteria</taxon>
        <taxon>Pseudomonadati</taxon>
        <taxon>Myxococcota</taxon>
        <taxon>Myxococcia</taxon>
        <taxon>Myxococcales</taxon>
        <taxon>Cystobacterineae</taxon>
        <taxon>Archangiaceae</taxon>
        <taxon>Cystobacter</taxon>
    </lineage>
</organism>
<dbReference type="Proteomes" id="UP000182229">
    <property type="component" value="Unassembled WGS sequence"/>
</dbReference>
<reference evidence="2" key="1">
    <citation type="submission" date="2016-11" db="EMBL/GenBank/DDBJ databases">
        <authorList>
            <person name="Shukria A."/>
            <person name="Stevens D.C."/>
        </authorList>
    </citation>
    <scope>NUCLEOTIDE SEQUENCE [LARGE SCALE GENOMIC DNA]</scope>
    <source>
        <strain evidence="2">Cbfe23</strain>
    </source>
</reference>
<proteinExistence type="predicted"/>